<dbReference type="Pfam" id="PF00300">
    <property type="entry name" value="His_Phos_1"/>
    <property type="match status" value="1"/>
</dbReference>
<dbReference type="InterPro" id="IPR029033">
    <property type="entry name" value="His_PPase_superfam"/>
</dbReference>
<dbReference type="Proteomes" id="UP001141183">
    <property type="component" value="Unassembled WGS sequence"/>
</dbReference>
<sequence>MITNIFLVKHAHSIYGSDELNRPLSEEGINESKKVLDLLIDENITNIISSPYKRVIQIVEKVGDYFKINIIINDKYRERSISNGYVDDFNKVISK</sequence>
<dbReference type="RefSeq" id="WP_195960302.1">
    <property type="nucleotide sequence ID" value="NZ_CAJMCA010000142.1"/>
</dbReference>
<name>A0A9X4B0S2_9CLOT</name>
<accession>A0A9X4B0S2</accession>
<evidence type="ECO:0000313" key="1">
    <source>
        <dbReference type="EMBL" id="MDC4239992.1"/>
    </source>
</evidence>
<dbReference type="EMBL" id="JAMRYU010000006">
    <property type="protein sequence ID" value="MDC4239992.1"/>
    <property type="molecule type" value="Genomic_DNA"/>
</dbReference>
<proteinExistence type="predicted"/>
<dbReference type="CDD" id="cd07040">
    <property type="entry name" value="HP"/>
    <property type="match status" value="1"/>
</dbReference>
<keyword evidence="2" id="KW-1185">Reference proteome</keyword>
<protein>
    <submittedName>
        <fullName evidence="1">Histidine phosphatase family protein</fullName>
    </submittedName>
</protein>
<organism evidence="1 2">
    <name type="scientific">Clostridium tertium</name>
    <dbReference type="NCBI Taxonomy" id="1559"/>
    <lineage>
        <taxon>Bacteria</taxon>
        <taxon>Bacillati</taxon>
        <taxon>Bacillota</taxon>
        <taxon>Clostridia</taxon>
        <taxon>Eubacteriales</taxon>
        <taxon>Clostridiaceae</taxon>
        <taxon>Clostridium</taxon>
    </lineage>
</organism>
<dbReference type="AlphaFoldDB" id="A0A9X4B0S2"/>
<gene>
    <name evidence="1" type="ORF">NE398_07430</name>
</gene>
<dbReference type="Gene3D" id="3.40.50.1240">
    <property type="entry name" value="Phosphoglycerate mutase-like"/>
    <property type="match status" value="1"/>
</dbReference>
<reference evidence="1" key="1">
    <citation type="submission" date="2022-05" db="EMBL/GenBank/DDBJ databases">
        <title>Draft genome sequence of Clostridium tertium strain CP3 isolated from Peru.</title>
        <authorList>
            <person name="Hurtado R."/>
            <person name="Lima L."/>
            <person name="Sousa T."/>
            <person name="Jaiswal A.K."/>
            <person name="Tiwari S."/>
            <person name="Maturrano L."/>
            <person name="Brenig B."/>
            <person name="Azevedo V."/>
        </authorList>
    </citation>
    <scope>NUCLEOTIDE SEQUENCE</scope>
    <source>
        <strain evidence="1">CP3</strain>
    </source>
</reference>
<comment type="caution">
    <text evidence="1">The sequence shown here is derived from an EMBL/GenBank/DDBJ whole genome shotgun (WGS) entry which is preliminary data.</text>
</comment>
<dbReference type="SUPFAM" id="SSF53254">
    <property type="entry name" value="Phosphoglycerate mutase-like"/>
    <property type="match status" value="1"/>
</dbReference>
<evidence type="ECO:0000313" key="2">
    <source>
        <dbReference type="Proteomes" id="UP001141183"/>
    </source>
</evidence>
<dbReference type="InterPro" id="IPR013078">
    <property type="entry name" value="His_Pase_superF_clade-1"/>
</dbReference>